<evidence type="ECO:0000313" key="3">
    <source>
        <dbReference type="Proteomes" id="UP000324781"/>
    </source>
</evidence>
<dbReference type="RefSeq" id="WP_149678152.1">
    <property type="nucleotide sequence ID" value="NZ_DAONMB010000003.1"/>
</dbReference>
<dbReference type="Proteomes" id="UP000324781">
    <property type="component" value="Unassembled WGS sequence"/>
</dbReference>
<organism evidence="2 3">
    <name type="scientific">Thermoclostridium caenicola</name>
    <dbReference type="NCBI Taxonomy" id="659425"/>
    <lineage>
        <taxon>Bacteria</taxon>
        <taxon>Bacillati</taxon>
        <taxon>Bacillota</taxon>
        <taxon>Clostridia</taxon>
        <taxon>Eubacteriales</taxon>
        <taxon>Oscillospiraceae</taxon>
        <taxon>Thermoclostridium</taxon>
    </lineage>
</organism>
<dbReference type="InterPro" id="IPR036388">
    <property type="entry name" value="WH-like_DNA-bd_sf"/>
</dbReference>
<gene>
    <name evidence="2" type="ORF">SAMN05444373_100945</name>
</gene>
<dbReference type="Gene3D" id="1.10.10.10">
    <property type="entry name" value="Winged helix-like DNA-binding domain superfamily/Winged helix DNA-binding domain"/>
    <property type="match status" value="1"/>
</dbReference>
<dbReference type="SUPFAM" id="SSF46785">
    <property type="entry name" value="Winged helix' DNA-binding domain"/>
    <property type="match status" value="1"/>
</dbReference>
<dbReference type="AlphaFoldDB" id="A0A1M6DYK4"/>
<dbReference type="EMBL" id="FQZP01000009">
    <property type="protein sequence ID" value="SHI78225.1"/>
    <property type="molecule type" value="Genomic_DNA"/>
</dbReference>
<dbReference type="InterPro" id="IPR052509">
    <property type="entry name" value="Metal_resp_DNA-bind_regulator"/>
</dbReference>
<dbReference type="InterPro" id="IPR005149">
    <property type="entry name" value="Tscrpt_reg_PadR_N"/>
</dbReference>
<sequence>MGIDKSLLSGSTAMLILRLLEDGDMYGYQMIEELAKRSDNTFALKAGTLYPLLHGLEQQGMVSSYYDSAGGAKMRKYYSLTKKGRGLLAEKKAEWQLFSSAVNKVLKGVSI</sequence>
<dbReference type="InterPro" id="IPR036390">
    <property type="entry name" value="WH_DNA-bd_sf"/>
</dbReference>
<proteinExistence type="predicted"/>
<accession>A0A1M6DYK4</accession>
<protein>
    <submittedName>
        <fullName evidence="2">Transcriptional regulator, PadR family</fullName>
    </submittedName>
</protein>
<dbReference type="OrthoDB" id="9808017at2"/>
<dbReference type="PANTHER" id="PTHR33169:SF14">
    <property type="entry name" value="TRANSCRIPTIONAL REGULATOR RV3488"/>
    <property type="match status" value="1"/>
</dbReference>
<reference evidence="2 3" key="1">
    <citation type="submission" date="2016-11" db="EMBL/GenBank/DDBJ databases">
        <authorList>
            <person name="Varghese N."/>
            <person name="Submissions S."/>
        </authorList>
    </citation>
    <scope>NUCLEOTIDE SEQUENCE [LARGE SCALE GENOMIC DNA]</scope>
    <source>
        <strain evidence="2 3">DSM 19027</strain>
    </source>
</reference>
<feature type="domain" description="Transcription regulator PadR N-terminal" evidence="1">
    <location>
        <begin position="16"/>
        <end position="89"/>
    </location>
</feature>
<dbReference type="Pfam" id="PF03551">
    <property type="entry name" value="PadR"/>
    <property type="match status" value="1"/>
</dbReference>
<dbReference type="PANTHER" id="PTHR33169">
    <property type="entry name" value="PADR-FAMILY TRANSCRIPTIONAL REGULATOR"/>
    <property type="match status" value="1"/>
</dbReference>
<name>A0A1M6DYK4_9FIRM</name>
<evidence type="ECO:0000313" key="2">
    <source>
        <dbReference type="EMBL" id="SHI78225.1"/>
    </source>
</evidence>
<evidence type="ECO:0000259" key="1">
    <source>
        <dbReference type="Pfam" id="PF03551"/>
    </source>
</evidence>
<keyword evidence="3" id="KW-1185">Reference proteome</keyword>